<sequence>MSALAFPGFAPDPAQAADIRLRVLSLGAGVQSTTLALMAAHGEIGPMPDCAVFADTGWEPKAVYEYLDWLRSPNVLPFPVHIVSAGDLRADLIAGARGERWASIPAFTRTVTPAGTELPVYDEDENGDLVVVGSRTVKTDRVGIGMIRRQCTGDYKIVPIRRKVRELLGIAGRRSPKFPVVEQWIGISLDEALRMKPSFESWQVNRWPLIERGMTRNDCLRWLERHDYPLPPKSACIGCPFHSDDRWRHMRDHDPEAWTDAVSVDAAIRTGFRGIRGEIYLHRSAVPLDLADLSTEADHGQLDLWPNECEGMCGV</sequence>
<dbReference type="InterPro" id="IPR014729">
    <property type="entry name" value="Rossmann-like_a/b/a_fold"/>
</dbReference>
<gene>
    <name evidence="1" type="ORF">C7441_1326</name>
</gene>
<evidence type="ECO:0000313" key="1">
    <source>
        <dbReference type="EMBL" id="PWJ72649.1"/>
    </source>
</evidence>
<protein>
    <recommendedName>
        <fullName evidence="3">3'-phosphoadenosine 5'-phosphosulfate sulfotransferase (PAPS reductase)/FAD synthetase</fullName>
    </recommendedName>
</protein>
<dbReference type="RefSeq" id="WP_109614968.1">
    <property type="nucleotide sequence ID" value="NZ_QGGG01000032.1"/>
</dbReference>
<dbReference type="EMBL" id="QGGG01000032">
    <property type="protein sequence ID" value="PWJ72649.1"/>
    <property type="molecule type" value="Genomic_DNA"/>
</dbReference>
<comment type="caution">
    <text evidence="1">The sequence shown here is derived from an EMBL/GenBank/DDBJ whole genome shotgun (WGS) entry which is preliminary data.</text>
</comment>
<keyword evidence="2" id="KW-1185">Reference proteome</keyword>
<dbReference type="OrthoDB" id="7260048at2"/>
<reference evidence="1 2" key="1">
    <citation type="submission" date="2018-05" db="EMBL/GenBank/DDBJ databases">
        <title>Genomic Encyclopedia of Type Strains, Phase IV (KMG-IV): sequencing the most valuable type-strain genomes for metagenomic binning, comparative biology and taxonomic classification.</title>
        <authorList>
            <person name="Goeker M."/>
        </authorList>
    </citation>
    <scope>NUCLEOTIDE SEQUENCE [LARGE SCALE GENOMIC DNA]</scope>
    <source>
        <strain evidence="1 2">DSM 6986</strain>
    </source>
</reference>
<dbReference type="Proteomes" id="UP000245396">
    <property type="component" value="Unassembled WGS sequence"/>
</dbReference>
<evidence type="ECO:0000313" key="2">
    <source>
        <dbReference type="Proteomes" id="UP000245396"/>
    </source>
</evidence>
<accession>A0A316BIA8</accession>
<name>A0A316BIA8_PSESE</name>
<dbReference type="AlphaFoldDB" id="A0A316BIA8"/>
<organism evidence="1 2">
    <name type="scientific">Pseudaminobacter salicylatoxidans</name>
    <dbReference type="NCBI Taxonomy" id="93369"/>
    <lineage>
        <taxon>Bacteria</taxon>
        <taxon>Pseudomonadati</taxon>
        <taxon>Pseudomonadota</taxon>
        <taxon>Alphaproteobacteria</taxon>
        <taxon>Hyphomicrobiales</taxon>
        <taxon>Phyllobacteriaceae</taxon>
        <taxon>Pseudaminobacter</taxon>
    </lineage>
</organism>
<dbReference type="SUPFAM" id="SSF52402">
    <property type="entry name" value="Adenine nucleotide alpha hydrolases-like"/>
    <property type="match status" value="1"/>
</dbReference>
<evidence type="ECO:0008006" key="3">
    <source>
        <dbReference type="Google" id="ProtNLM"/>
    </source>
</evidence>
<dbReference type="Gene3D" id="3.40.50.620">
    <property type="entry name" value="HUPs"/>
    <property type="match status" value="1"/>
</dbReference>
<proteinExistence type="predicted"/>